<dbReference type="EMBL" id="REGN01004083">
    <property type="protein sequence ID" value="RNA19250.1"/>
    <property type="molecule type" value="Genomic_DNA"/>
</dbReference>
<accession>A0A3M7R6T9</accession>
<comment type="caution">
    <text evidence="1">The sequence shown here is derived from an EMBL/GenBank/DDBJ whole genome shotgun (WGS) entry which is preliminary data.</text>
</comment>
<name>A0A3M7R6T9_BRAPC</name>
<evidence type="ECO:0000313" key="2">
    <source>
        <dbReference type="Proteomes" id="UP000276133"/>
    </source>
</evidence>
<organism evidence="1 2">
    <name type="scientific">Brachionus plicatilis</name>
    <name type="common">Marine rotifer</name>
    <name type="synonym">Brachionus muelleri</name>
    <dbReference type="NCBI Taxonomy" id="10195"/>
    <lineage>
        <taxon>Eukaryota</taxon>
        <taxon>Metazoa</taxon>
        <taxon>Spiralia</taxon>
        <taxon>Gnathifera</taxon>
        <taxon>Rotifera</taxon>
        <taxon>Eurotatoria</taxon>
        <taxon>Monogononta</taxon>
        <taxon>Pseudotrocha</taxon>
        <taxon>Ploima</taxon>
        <taxon>Brachionidae</taxon>
        <taxon>Brachionus</taxon>
    </lineage>
</organism>
<sequence length="122" mass="13850">MRFFFLNVELNIFRLTGIYECNSTFKKNKNFLSPSPLCPNPLTSFFAPCPPLPWSPVEPACIFLICKLIASSVTAMKCSLTKSKSMGLHKFFKLWSNLHFFTLILRILAISLVSHSTSSRVK</sequence>
<gene>
    <name evidence="1" type="ORF">BpHYR1_048105</name>
</gene>
<proteinExistence type="predicted"/>
<reference evidence="1 2" key="1">
    <citation type="journal article" date="2018" name="Sci. Rep.">
        <title>Genomic signatures of local adaptation to the degree of environmental predictability in rotifers.</title>
        <authorList>
            <person name="Franch-Gras L."/>
            <person name="Hahn C."/>
            <person name="Garcia-Roger E.M."/>
            <person name="Carmona M.J."/>
            <person name="Serra M."/>
            <person name="Gomez A."/>
        </authorList>
    </citation>
    <scope>NUCLEOTIDE SEQUENCE [LARGE SCALE GENOMIC DNA]</scope>
    <source>
        <strain evidence="1">HYR1</strain>
    </source>
</reference>
<evidence type="ECO:0000313" key="1">
    <source>
        <dbReference type="EMBL" id="RNA19250.1"/>
    </source>
</evidence>
<protein>
    <submittedName>
        <fullName evidence="1">Uncharacterized protein</fullName>
    </submittedName>
</protein>
<keyword evidence="2" id="KW-1185">Reference proteome</keyword>
<dbReference type="Proteomes" id="UP000276133">
    <property type="component" value="Unassembled WGS sequence"/>
</dbReference>
<dbReference type="AlphaFoldDB" id="A0A3M7R6T9"/>